<keyword evidence="2" id="KW-0812">Transmembrane</keyword>
<feature type="compositionally biased region" description="Polar residues" evidence="1">
    <location>
        <begin position="466"/>
        <end position="478"/>
    </location>
</feature>
<evidence type="ECO:0008006" key="5">
    <source>
        <dbReference type="Google" id="ProtNLM"/>
    </source>
</evidence>
<gene>
    <name evidence="4" type="primary">ORF80854</name>
</gene>
<protein>
    <recommendedName>
        <fullName evidence="5">CUB domain-containing protein</fullName>
    </recommendedName>
</protein>
<evidence type="ECO:0000313" key="4">
    <source>
        <dbReference type="EMBL" id="CEK72036.1"/>
    </source>
</evidence>
<keyword evidence="3" id="KW-0732">Signal</keyword>
<keyword evidence="2" id="KW-1133">Transmembrane helix</keyword>
<reference evidence="4" key="1">
    <citation type="submission" date="2014-12" db="EMBL/GenBank/DDBJ databases">
        <title>Insight into the proteome of Arion vulgaris.</title>
        <authorList>
            <person name="Aradska J."/>
            <person name="Bulat T."/>
            <person name="Smidak R."/>
            <person name="Sarate P."/>
            <person name="Gangsoo J."/>
            <person name="Sialana F."/>
            <person name="Bilban M."/>
            <person name="Lubec G."/>
        </authorList>
    </citation>
    <scope>NUCLEOTIDE SEQUENCE</scope>
    <source>
        <tissue evidence="4">Skin</tissue>
    </source>
</reference>
<feature type="compositionally biased region" description="Basic residues" evidence="1">
    <location>
        <begin position="358"/>
        <end position="375"/>
    </location>
</feature>
<evidence type="ECO:0000256" key="3">
    <source>
        <dbReference type="SAM" id="SignalP"/>
    </source>
</evidence>
<feature type="compositionally biased region" description="Low complexity" evidence="1">
    <location>
        <begin position="381"/>
        <end position="400"/>
    </location>
</feature>
<feature type="compositionally biased region" description="Acidic residues" evidence="1">
    <location>
        <begin position="342"/>
        <end position="351"/>
    </location>
</feature>
<feature type="chain" id="PRO_5002123969" description="CUB domain-containing protein" evidence="3">
    <location>
        <begin position="19"/>
        <end position="498"/>
    </location>
</feature>
<feature type="region of interest" description="Disordered" evidence="1">
    <location>
        <begin position="466"/>
        <end position="498"/>
    </location>
</feature>
<sequence>MAMMFVILLVSLCHLAQSQLNPIFTQSPANPNPGTTSTNIFYLTSNSDCNGNVRELFEAPATILGSDPSSTRAGPTTCTIRLRSTRQLDATTVLDIEIKSMNIQDCSTQVSIYDGDGAQQLMSSFDCRSSQNLNRRQFITSGNTATFMMNRPNPNNVNFDIEMIVTSASGGVNPGDGTLGAYSYFDKFPQAAIVGMIGAFYALVLVICTVIIVYCSRNYWGLNKQWETHELAAMKTDDVFQKRQLMNDEKNKARSRYVSSNASFIEGDPENSKKMITTNVNLRNKGNKHPPLYNDVVSDRTSDHSSYQESEVSSSSNSVKKRSQSTDEESTERSRTQSETQSDTESEDESRSEDYRSRQRARARKQKKSLHKNKQRDKASNPKSKPNKPQQQPLPQSQMQQVPYGAYHPSHFVPMMAGPPQFQPVHMVPTYQPPPYPQNPDTMTQIQPTDPPIYSYLVRRGYTPQEQHSNSLASTVGSHKSDDEPELRLGTGVDYMRR</sequence>
<dbReference type="EMBL" id="HACG01025171">
    <property type="protein sequence ID" value="CEK72036.1"/>
    <property type="molecule type" value="Transcribed_RNA"/>
</dbReference>
<organism evidence="4">
    <name type="scientific">Arion vulgaris</name>
    <dbReference type="NCBI Taxonomy" id="1028688"/>
    <lineage>
        <taxon>Eukaryota</taxon>
        <taxon>Metazoa</taxon>
        <taxon>Spiralia</taxon>
        <taxon>Lophotrochozoa</taxon>
        <taxon>Mollusca</taxon>
        <taxon>Gastropoda</taxon>
        <taxon>Heterobranchia</taxon>
        <taxon>Euthyneura</taxon>
        <taxon>Panpulmonata</taxon>
        <taxon>Eupulmonata</taxon>
        <taxon>Stylommatophora</taxon>
        <taxon>Helicina</taxon>
        <taxon>Arionoidea</taxon>
        <taxon>Arionidae</taxon>
        <taxon>Arion</taxon>
    </lineage>
</organism>
<keyword evidence="2" id="KW-0472">Membrane</keyword>
<evidence type="ECO:0000256" key="1">
    <source>
        <dbReference type="SAM" id="MobiDB-lite"/>
    </source>
</evidence>
<name>A0A0B6ZW44_9EUPU</name>
<evidence type="ECO:0000256" key="2">
    <source>
        <dbReference type="SAM" id="Phobius"/>
    </source>
</evidence>
<feature type="signal peptide" evidence="3">
    <location>
        <begin position="1"/>
        <end position="18"/>
    </location>
</feature>
<proteinExistence type="predicted"/>
<feature type="region of interest" description="Disordered" evidence="1">
    <location>
        <begin position="281"/>
        <end position="400"/>
    </location>
</feature>
<accession>A0A0B6ZW44</accession>
<feature type="compositionally biased region" description="Low complexity" evidence="1">
    <location>
        <begin position="304"/>
        <end position="318"/>
    </location>
</feature>
<feature type="transmembrane region" description="Helical" evidence="2">
    <location>
        <begin position="191"/>
        <end position="215"/>
    </location>
</feature>
<dbReference type="AlphaFoldDB" id="A0A0B6ZW44"/>